<feature type="signal peptide" evidence="8">
    <location>
        <begin position="1"/>
        <end position="21"/>
    </location>
</feature>
<reference evidence="9 10" key="1">
    <citation type="submission" date="2024-05" db="EMBL/GenBank/DDBJ databases">
        <title>Culex pipiens pipiens assembly and annotation.</title>
        <authorList>
            <person name="Alout H."/>
            <person name="Durand T."/>
        </authorList>
    </citation>
    <scope>NUCLEOTIDE SEQUENCE [LARGE SCALE GENOMIC DNA]</scope>
    <source>
        <strain evidence="9">HA-2024</strain>
        <tissue evidence="9">Whole body</tissue>
    </source>
</reference>
<dbReference type="CDD" id="cd07061">
    <property type="entry name" value="HP_HAP_like"/>
    <property type="match status" value="1"/>
</dbReference>
<dbReference type="AlphaFoldDB" id="A0ABD1DAM0"/>
<feature type="chain" id="PRO_5044871742" description="acid phosphatase" evidence="8">
    <location>
        <begin position="22"/>
        <end position="291"/>
    </location>
</feature>
<dbReference type="InterPro" id="IPR033379">
    <property type="entry name" value="Acid_Pase_AS"/>
</dbReference>
<dbReference type="InterPro" id="IPR029033">
    <property type="entry name" value="His_PPase_superfam"/>
</dbReference>
<comment type="catalytic activity">
    <reaction evidence="1">
        <text>a phosphate monoester + H2O = an alcohol + phosphate</text>
        <dbReference type="Rhea" id="RHEA:15017"/>
        <dbReference type="ChEBI" id="CHEBI:15377"/>
        <dbReference type="ChEBI" id="CHEBI:30879"/>
        <dbReference type="ChEBI" id="CHEBI:43474"/>
        <dbReference type="ChEBI" id="CHEBI:67140"/>
        <dbReference type="EC" id="3.1.3.2"/>
    </reaction>
</comment>
<keyword evidence="4 8" id="KW-0732">Signal</keyword>
<keyword evidence="6" id="KW-1015">Disulfide bond</keyword>
<evidence type="ECO:0000256" key="8">
    <source>
        <dbReference type="SAM" id="SignalP"/>
    </source>
</evidence>
<accession>A0ABD1DAM0</accession>
<dbReference type="PROSITE" id="PS00616">
    <property type="entry name" value="HIS_ACID_PHOSPHAT_1"/>
    <property type="match status" value="1"/>
</dbReference>
<evidence type="ECO:0000256" key="1">
    <source>
        <dbReference type="ARBA" id="ARBA00000032"/>
    </source>
</evidence>
<organism evidence="9 10">
    <name type="scientific">Culex pipiens pipiens</name>
    <name type="common">Northern house mosquito</name>
    <dbReference type="NCBI Taxonomy" id="38569"/>
    <lineage>
        <taxon>Eukaryota</taxon>
        <taxon>Metazoa</taxon>
        <taxon>Ecdysozoa</taxon>
        <taxon>Arthropoda</taxon>
        <taxon>Hexapoda</taxon>
        <taxon>Insecta</taxon>
        <taxon>Pterygota</taxon>
        <taxon>Neoptera</taxon>
        <taxon>Endopterygota</taxon>
        <taxon>Diptera</taxon>
        <taxon>Nematocera</taxon>
        <taxon>Culicoidea</taxon>
        <taxon>Culicidae</taxon>
        <taxon>Culicinae</taxon>
        <taxon>Culicini</taxon>
        <taxon>Culex</taxon>
        <taxon>Culex</taxon>
    </lineage>
</organism>
<proteinExistence type="inferred from homology"/>
<comment type="caution">
    <text evidence="9">The sequence shown here is derived from an EMBL/GenBank/DDBJ whole genome shotgun (WGS) entry which is preliminary data.</text>
</comment>
<evidence type="ECO:0000256" key="4">
    <source>
        <dbReference type="ARBA" id="ARBA00022729"/>
    </source>
</evidence>
<evidence type="ECO:0000256" key="3">
    <source>
        <dbReference type="ARBA" id="ARBA00012646"/>
    </source>
</evidence>
<protein>
    <recommendedName>
        <fullName evidence="3">acid phosphatase</fullName>
        <ecNumber evidence="3">3.1.3.2</ecNumber>
    </recommendedName>
</protein>
<evidence type="ECO:0000256" key="6">
    <source>
        <dbReference type="ARBA" id="ARBA00023157"/>
    </source>
</evidence>
<dbReference type="GO" id="GO:0003993">
    <property type="term" value="F:acid phosphatase activity"/>
    <property type="evidence" value="ECO:0007669"/>
    <property type="project" value="UniProtKB-EC"/>
</dbReference>
<dbReference type="Gene3D" id="3.40.50.1240">
    <property type="entry name" value="Phosphoglycerate mutase-like"/>
    <property type="match status" value="2"/>
</dbReference>
<dbReference type="EMBL" id="JBEHCU010006738">
    <property type="protein sequence ID" value="KAL1396350.1"/>
    <property type="molecule type" value="Genomic_DNA"/>
</dbReference>
<comment type="similarity">
    <text evidence="2">Belongs to the histidine acid phosphatase family.</text>
</comment>
<dbReference type="PANTHER" id="PTHR11567">
    <property type="entry name" value="ACID PHOSPHATASE-RELATED"/>
    <property type="match status" value="1"/>
</dbReference>
<keyword evidence="10" id="KW-1185">Reference proteome</keyword>
<dbReference type="Proteomes" id="UP001562425">
    <property type="component" value="Unassembled WGS sequence"/>
</dbReference>
<dbReference type="InterPro" id="IPR000560">
    <property type="entry name" value="His_Pase_clade-2"/>
</dbReference>
<evidence type="ECO:0000256" key="5">
    <source>
        <dbReference type="ARBA" id="ARBA00022801"/>
    </source>
</evidence>
<sequence>MMLLTTTAVLCFCLAAITAEAVTTDEPGVVQGKLIFAHVIFRHGNRTPIVSYPTDPWRDRRHWPNGWGQLTNLGKRTQYDLGRWLRKRYHHLLGDLYSPDEIYVLSTDADRVITSAQVTLAGLYPPTGRDEWHPNIAWQPIPVHVLPRQIDNLLAVSRPCPAFEEKFFEYQRSEEFQQYNRTIGPALRYMAEHSENRSVWIYSGHDITIVSLLNGLGLFQTHNPPFGACIMIELRTSPSGTPYVSVIYRDNQEEPEALHIPGCGTRCPLGRMVQLYKDIIPDDWERECGNV</sequence>
<dbReference type="SUPFAM" id="SSF53254">
    <property type="entry name" value="Phosphoglycerate mutase-like"/>
    <property type="match status" value="1"/>
</dbReference>
<evidence type="ECO:0000256" key="7">
    <source>
        <dbReference type="ARBA" id="ARBA00023180"/>
    </source>
</evidence>
<keyword evidence="5" id="KW-0378">Hydrolase</keyword>
<dbReference type="EC" id="3.1.3.2" evidence="3"/>
<dbReference type="InterPro" id="IPR050645">
    <property type="entry name" value="Histidine_acid_phosphatase"/>
</dbReference>
<dbReference type="PANTHER" id="PTHR11567:SF211">
    <property type="entry name" value="PROSTATIC ACID PHOSPHATASE"/>
    <property type="match status" value="1"/>
</dbReference>
<evidence type="ECO:0000313" key="9">
    <source>
        <dbReference type="EMBL" id="KAL1396350.1"/>
    </source>
</evidence>
<gene>
    <name evidence="9" type="ORF">pipiens_010569</name>
</gene>
<evidence type="ECO:0000256" key="2">
    <source>
        <dbReference type="ARBA" id="ARBA00005375"/>
    </source>
</evidence>
<name>A0ABD1DAM0_CULPP</name>
<keyword evidence="7" id="KW-0325">Glycoprotein</keyword>
<evidence type="ECO:0000313" key="10">
    <source>
        <dbReference type="Proteomes" id="UP001562425"/>
    </source>
</evidence>
<dbReference type="Pfam" id="PF00328">
    <property type="entry name" value="His_Phos_2"/>
    <property type="match status" value="2"/>
</dbReference>